<dbReference type="AlphaFoldDB" id="A0A2G2YU82"/>
<dbReference type="PANTHER" id="PTHR31672:SF13">
    <property type="entry name" value="F-BOX PROTEIN CPR30-LIKE"/>
    <property type="match status" value="1"/>
</dbReference>
<dbReference type="Gramene" id="PHT73302">
    <property type="protein sequence ID" value="PHT73302"/>
    <property type="gene ID" value="T459_24087"/>
</dbReference>
<dbReference type="InterPro" id="IPR036047">
    <property type="entry name" value="F-box-like_dom_sf"/>
</dbReference>
<gene>
    <name evidence="2" type="ORF">T459_24087</name>
</gene>
<comment type="caution">
    <text evidence="2">The sequence shown here is derived from an EMBL/GenBank/DDBJ whole genome shotgun (WGS) entry which is preliminary data.</text>
</comment>
<accession>A0A2G2YU82</accession>
<dbReference type="InterPro" id="IPR013187">
    <property type="entry name" value="F-box-assoc_dom_typ3"/>
</dbReference>
<evidence type="ECO:0000259" key="1">
    <source>
        <dbReference type="PROSITE" id="PS50181"/>
    </source>
</evidence>
<dbReference type="InterPro" id="IPR017451">
    <property type="entry name" value="F-box-assoc_interact_dom"/>
</dbReference>
<sequence length="206" mass="23788">MNIINNLSSSKRVTTLVDLPIDIIINVLQRLPFHSLFLFNFICRSWRALLYSRQIACHMKQISDTKCTLMRNIGYSSWYKEDEIICRFKIPVELQSPELMLKPINGILCIIGPILSHVTYVYLWNPLTNEFKTLPRSKVQMGYVAISFGFGYVHTTDDYKVLRVIKHERKGDSHVEIYSLNQNFWRGVEDSCSSCKISGNGATSWA</sequence>
<dbReference type="Pfam" id="PF08268">
    <property type="entry name" value="FBA_3"/>
    <property type="match status" value="1"/>
</dbReference>
<dbReference type="Gene3D" id="1.20.1280.50">
    <property type="match status" value="1"/>
</dbReference>
<dbReference type="SUPFAM" id="SSF81383">
    <property type="entry name" value="F-box domain"/>
    <property type="match status" value="1"/>
</dbReference>
<proteinExistence type="predicted"/>
<protein>
    <recommendedName>
        <fullName evidence="1">F-box domain-containing protein</fullName>
    </recommendedName>
</protein>
<reference evidence="2 3" key="1">
    <citation type="journal article" date="2014" name="Nat. Genet.">
        <title>Genome sequence of the hot pepper provides insights into the evolution of pungency in Capsicum species.</title>
        <authorList>
            <person name="Kim S."/>
            <person name="Park M."/>
            <person name="Yeom S.I."/>
            <person name="Kim Y.M."/>
            <person name="Lee J.M."/>
            <person name="Lee H.A."/>
            <person name="Seo E."/>
            <person name="Choi J."/>
            <person name="Cheong K."/>
            <person name="Kim K.T."/>
            <person name="Jung K."/>
            <person name="Lee G.W."/>
            <person name="Oh S.K."/>
            <person name="Bae C."/>
            <person name="Kim S.B."/>
            <person name="Lee H.Y."/>
            <person name="Kim S.Y."/>
            <person name="Kim M.S."/>
            <person name="Kang B.C."/>
            <person name="Jo Y.D."/>
            <person name="Yang H.B."/>
            <person name="Jeong H.J."/>
            <person name="Kang W.H."/>
            <person name="Kwon J.K."/>
            <person name="Shin C."/>
            <person name="Lim J.Y."/>
            <person name="Park J.H."/>
            <person name="Huh J.H."/>
            <person name="Kim J.S."/>
            <person name="Kim B.D."/>
            <person name="Cohen O."/>
            <person name="Paran I."/>
            <person name="Suh M.C."/>
            <person name="Lee S.B."/>
            <person name="Kim Y.K."/>
            <person name="Shin Y."/>
            <person name="Noh S.J."/>
            <person name="Park J."/>
            <person name="Seo Y.S."/>
            <person name="Kwon S.Y."/>
            <person name="Kim H.A."/>
            <person name="Park J.M."/>
            <person name="Kim H.J."/>
            <person name="Choi S.B."/>
            <person name="Bosland P.W."/>
            <person name="Reeves G."/>
            <person name="Jo S.H."/>
            <person name="Lee B.W."/>
            <person name="Cho H.T."/>
            <person name="Choi H.S."/>
            <person name="Lee M.S."/>
            <person name="Yu Y."/>
            <person name="Do Choi Y."/>
            <person name="Park B.S."/>
            <person name="van Deynze A."/>
            <person name="Ashrafi H."/>
            <person name="Hill T."/>
            <person name="Kim W.T."/>
            <person name="Pai H.S."/>
            <person name="Ahn H.K."/>
            <person name="Yeam I."/>
            <person name="Giovannoni J.J."/>
            <person name="Rose J.K."/>
            <person name="Sorensen I."/>
            <person name="Lee S.J."/>
            <person name="Kim R.W."/>
            <person name="Choi I.Y."/>
            <person name="Choi B.S."/>
            <person name="Lim J.S."/>
            <person name="Lee Y.H."/>
            <person name="Choi D."/>
        </authorList>
    </citation>
    <scope>NUCLEOTIDE SEQUENCE [LARGE SCALE GENOMIC DNA]</scope>
    <source>
        <strain evidence="3">cv. CM334</strain>
    </source>
</reference>
<keyword evidence="3" id="KW-1185">Reference proteome</keyword>
<name>A0A2G2YU82_CAPAN</name>
<feature type="domain" description="F-box" evidence="1">
    <location>
        <begin position="13"/>
        <end position="59"/>
    </location>
</feature>
<dbReference type="OMA" id="ITWINER"/>
<dbReference type="PANTHER" id="PTHR31672">
    <property type="entry name" value="BNACNNG10540D PROTEIN"/>
    <property type="match status" value="1"/>
</dbReference>
<evidence type="ECO:0000313" key="2">
    <source>
        <dbReference type="EMBL" id="PHT73302.1"/>
    </source>
</evidence>
<dbReference type="Pfam" id="PF00646">
    <property type="entry name" value="F-box"/>
    <property type="match status" value="1"/>
</dbReference>
<dbReference type="EMBL" id="AYRZ02000009">
    <property type="protein sequence ID" value="PHT73302.1"/>
    <property type="molecule type" value="Genomic_DNA"/>
</dbReference>
<dbReference type="InterPro" id="IPR050796">
    <property type="entry name" value="SCF_F-box_component"/>
</dbReference>
<dbReference type="SMART" id="SM00256">
    <property type="entry name" value="FBOX"/>
    <property type="match status" value="1"/>
</dbReference>
<dbReference type="STRING" id="4072.A0A2G2YU82"/>
<dbReference type="InterPro" id="IPR001810">
    <property type="entry name" value="F-box_dom"/>
</dbReference>
<dbReference type="NCBIfam" id="TIGR01640">
    <property type="entry name" value="F_box_assoc_1"/>
    <property type="match status" value="1"/>
</dbReference>
<dbReference type="PROSITE" id="PS50181">
    <property type="entry name" value="FBOX"/>
    <property type="match status" value="1"/>
</dbReference>
<evidence type="ECO:0000313" key="3">
    <source>
        <dbReference type="Proteomes" id="UP000222542"/>
    </source>
</evidence>
<organism evidence="2 3">
    <name type="scientific">Capsicum annuum</name>
    <name type="common">Capsicum pepper</name>
    <dbReference type="NCBI Taxonomy" id="4072"/>
    <lineage>
        <taxon>Eukaryota</taxon>
        <taxon>Viridiplantae</taxon>
        <taxon>Streptophyta</taxon>
        <taxon>Embryophyta</taxon>
        <taxon>Tracheophyta</taxon>
        <taxon>Spermatophyta</taxon>
        <taxon>Magnoliopsida</taxon>
        <taxon>eudicotyledons</taxon>
        <taxon>Gunneridae</taxon>
        <taxon>Pentapetalae</taxon>
        <taxon>asterids</taxon>
        <taxon>lamiids</taxon>
        <taxon>Solanales</taxon>
        <taxon>Solanaceae</taxon>
        <taxon>Solanoideae</taxon>
        <taxon>Capsiceae</taxon>
        <taxon>Capsicum</taxon>
    </lineage>
</organism>
<reference evidence="2 3" key="2">
    <citation type="journal article" date="2017" name="Genome Biol.">
        <title>New reference genome sequences of hot pepper reveal the massive evolution of plant disease-resistance genes by retroduplication.</title>
        <authorList>
            <person name="Kim S."/>
            <person name="Park J."/>
            <person name="Yeom S.I."/>
            <person name="Kim Y.M."/>
            <person name="Seo E."/>
            <person name="Kim K.T."/>
            <person name="Kim M.S."/>
            <person name="Lee J.M."/>
            <person name="Cheong K."/>
            <person name="Shin H.S."/>
            <person name="Kim S.B."/>
            <person name="Han K."/>
            <person name="Lee J."/>
            <person name="Park M."/>
            <person name="Lee H.A."/>
            <person name="Lee H.Y."/>
            <person name="Lee Y."/>
            <person name="Oh S."/>
            <person name="Lee J.H."/>
            <person name="Choi E."/>
            <person name="Choi E."/>
            <person name="Lee S.E."/>
            <person name="Jeon J."/>
            <person name="Kim H."/>
            <person name="Choi G."/>
            <person name="Song H."/>
            <person name="Lee J."/>
            <person name="Lee S.C."/>
            <person name="Kwon J.K."/>
            <person name="Lee H.Y."/>
            <person name="Koo N."/>
            <person name="Hong Y."/>
            <person name="Kim R.W."/>
            <person name="Kang W.H."/>
            <person name="Huh J.H."/>
            <person name="Kang B.C."/>
            <person name="Yang T.J."/>
            <person name="Lee Y.H."/>
            <person name="Bennetzen J.L."/>
            <person name="Choi D."/>
        </authorList>
    </citation>
    <scope>NUCLEOTIDE SEQUENCE [LARGE SCALE GENOMIC DNA]</scope>
    <source>
        <strain evidence="3">cv. CM334</strain>
    </source>
</reference>
<dbReference type="Proteomes" id="UP000222542">
    <property type="component" value="Unassembled WGS sequence"/>
</dbReference>